<protein>
    <submittedName>
        <fullName evidence="1">Uncharacterized protein</fullName>
    </submittedName>
</protein>
<evidence type="ECO:0000313" key="1">
    <source>
        <dbReference type="EMBL" id="OBZ83943.1"/>
    </source>
</evidence>
<dbReference type="InParanoid" id="A0A1C7N4B8"/>
<sequence length="63" mass="7105">MKGTHDRCLIQYASIIRMNPSIDGGKATDESFATITRSKSCWTHHGRSVMSHDLVPIYTLLQQ</sequence>
<comment type="caution">
    <text evidence="1">The sequence shown here is derived from an EMBL/GenBank/DDBJ whole genome shotgun (WGS) entry which is preliminary data.</text>
</comment>
<organism evidence="1 2">
    <name type="scientific">Choanephora cucurbitarum</name>
    <dbReference type="NCBI Taxonomy" id="101091"/>
    <lineage>
        <taxon>Eukaryota</taxon>
        <taxon>Fungi</taxon>
        <taxon>Fungi incertae sedis</taxon>
        <taxon>Mucoromycota</taxon>
        <taxon>Mucoromycotina</taxon>
        <taxon>Mucoromycetes</taxon>
        <taxon>Mucorales</taxon>
        <taxon>Mucorineae</taxon>
        <taxon>Choanephoraceae</taxon>
        <taxon>Choanephoroideae</taxon>
        <taxon>Choanephora</taxon>
    </lineage>
</organism>
<proteinExistence type="predicted"/>
<accession>A0A1C7N4B8</accession>
<evidence type="ECO:0000313" key="2">
    <source>
        <dbReference type="Proteomes" id="UP000093000"/>
    </source>
</evidence>
<dbReference type="Proteomes" id="UP000093000">
    <property type="component" value="Unassembled WGS sequence"/>
</dbReference>
<reference evidence="1 2" key="1">
    <citation type="submission" date="2016-03" db="EMBL/GenBank/DDBJ databases">
        <title>Choanephora cucurbitarum.</title>
        <authorList>
            <person name="Min B."/>
            <person name="Park H."/>
            <person name="Park J.-H."/>
            <person name="Shin H.-D."/>
            <person name="Choi I.-G."/>
        </authorList>
    </citation>
    <scope>NUCLEOTIDE SEQUENCE [LARGE SCALE GENOMIC DNA]</scope>
    <source>
        <strain evidence="1 2">KUS-F28377</strain>
    </source>
</reference>
<name>A0A1C7N4B8_9FUNG</name>
<keyword evidence="2" id="KW-1185">Reference proteome</keyword>
<dbReference type="AlphaFoldDB" id="A0A1C7N4B8"/>
<dbReference type="EMBL" id="LUGH01000580">
    <property type="protein sequence ID" value="OBZ83943.1"/>
    <property type="molecule type" value="Genomic_DNA"/>
</dbReference>
<gene>
    <name evidence="1" type="ORF">A0J61_08006</name>
</gene>